<keyword evidence="5" id="KW-0812">Transmembrane</keyword>
<evidence type="ECO:0000256" key="10">
    <source>
        <dbReference type="ARBA" id="ARBA00023237"/>
    </source>
</evidence>
<dbReference type="EMBL" id="LT670818">
    <property type="protein sequence ID" value="SHG58339.1"/>
    <property type="molecule type" value="Genomic_DNA"/>
</dbReference>
<keyword evidence="10" id="KW-0998">Cell outer membrane</keyword>
<keyword evidence="3" id="KW-0813">Transport</keyword>
<evidence type="ECO:0000313" key="12">
    <source>
        <dbReference type="EMBL" id="SHG58339.1"/>
    </source>
</evidence>
<gene>
    <name evidence="12" type="ORF">SAMN05444169_3175</name>
</gene>
<evidence type="ECO:0000256" key="2">
    <source>
        <dbReference type="ARBA" id="ARBA00011233"/>
    </source>
</evidence>
<name>A0A1M5L0P3_9BRAD</name>
<evidence type="ECO:0000256" key="9">
    <source>
        <dbReference type="ARBA" id="ARBA00023136"/>
    </source>
</evidence>
<dbReference type="CDD" id="cd00342">
    <property type="entry name" value="gram_neg_porins"/>
    <property type="match status" value="1"/>
</dbReference>
<evidence type="ECO:0000256" key="3">
    <source>
        <dbReference type="ARBA" id="ARBA00022448"/>
    </source>
</evidence>
<keyword evidence="4" id="KW-1134">Transmembrane beta strand</keyword>
<dbReference type="OrthoDB" id="5932506at2"/>
<comment type="subcellular location">
    <subcellularLocation>
        <location evidence="1">Cell outer membrane</location>
        <topology evidence="1">Multi-pass membrane protein</topology>
    </subcellularLocation>
</comment>
<dbReference type="InterPro" id="IPR050298">
    <property type="entry name" value="Gram-neg_bact_OMP"/>
</dbReference>
<evidence type="ECO:0000256" key="11">
    <source>
        <dbReference type="SAM" id="SignalP"/>
    </source>
</evidence>
<dbReference type="InterPro" id="IPR023614">
    <property type="entry name" value="Porin_dom_sf"/>
</dbReference>
<dbReference type="GO" id="GO:0046930">
    <property type="term" value="C:pore complex"/>
    <property type="evidence" value="ECO:0007669"/>
    <property type="project" value="UniProtKB-KW"/>
</dbReference>
<dbReference type="PANTHER" id="PTHR34501:SF9">
    <property type="entry name" value="MAJOR OUTER MEMBRANE PROTEIN P.IA"/>
    <property type="match status" value="1"/>
</dbReference>
<sequence>MAKFTICAAFLLATLGASYAADAWAADDLPTKVSPATTLSTAAPQPCADPADFITTNCQLTWHGITLFGAVDMGFGWQSHGAPFDSISAVTSSYLIQKQNQGSMWTRAANAMSNSFIGIKGNEPIGGDFSVVFDLDAGFDPYSLRLSNGPGSIAAMNGVPQNLQDSYSDSSRAGQFYDGQGYVGVSSPTYGTLTVFRQNSLTLDAVFDYDPFGASYAFSPIGFQGITCGGGNTQNCRNTTSLKYRINFLDHFRAAALWQFGGYGQNNASNGAYQFGVGADFPTWGKDMLSVDVIYSHVTDSVALALAPGSNNAFGMPIPPFLPQTLTATISDNTAAMFAAKYTTGPLKLYAGYEYFRFTAPSDPQTAFTDIAGNFLCLGCAGFNNTNINNAAFGVNGLGNRVLQIMWTGAKYAVTGDLDVIGAYYHYIQNSWFGTPIGGLLFCSDSSHAQCAGTYDAISAAVDWRFAPKWDLYFGMMFNQVHGGLGFGFFQHSNIDPTVGVRFRF</sequence>
<dbReference type="InterPro" id="IPR033900">
    <property type="entry name" value="Gram_neg_porin_domain"/>
</dbReference>
<keyword evidence="9" id="KW-0472">Membrane</keyword>
<dbReference type="Proteomes" id="UP000190675">
    <property type="component" value="Chromosome I"/>
</dbReference>
<dbReference type="Gene3D" id="2.40.160.10">
    <property type="entry name" value="Porin"/>
    <property type="match status" value="1"/>
</dbReference>
<feature type="chain" id="PRO_5009911860" evidence="11">
    <location>
        <begin position="21"/>
        <end position="505"/>
    </location>
</feature>
<dbReference type="GO" id="GO:0009279">
    <property type="term" value="C:cell outer membrane"/>
    <property type="evidence" value="ECO:0007669"/>
    <property type="project" value="UniProtKB-SubCell"/>
</dbReference>
<evidence type="ECO:0000256" key="1">
    <source>
        <dbReference type="ARBA" id="ARBA00004571"/>
    </source>
</evidence>
<evidence type="ECO:0000256" key="5">
    <source>
        <dbReference type="ARBA" id="ARBA00022692"/>
    </source>
</evidence>
<reference evidence="12 13" key="1">
    <citation type="submission" date="2016-11" db="EMBL/GenBank/DDBJ databases">
        <authorList>
            <person name="Jaros S."/>
            <person name="Januszkiewicz K."/>
            <person name="Wedrychowicz H."/>
        </authorList>
    </citation>
    <scope>NUCLEOTIDE SEQUENCE [LARGE SCALE GENOMIC DNA]</scope>
    <source>
        <strain evidence="12 13">GAS242</strain>
    </source>
</reference>
<dbReference type="RefSeq" id="WP_154073244.1">
    <property type="nucleotide sequence ID" value="NZ_LT670818.1"/>
</dbReference>
<dbReference type="PANTHER" id="PTHR34501">
    <property type="entry name" value="PROTEIN YDDL-RELATED"/>
    <property type="match status" value="1"/>
</dbReference>
<feature type="signal peptide" evidence="11">
    <location>
        <begin position="1"/>
        <end position="20"/>
    </location>
</feature>
<accession>A0A1M5L0P3</accession>
<protein>
    <submittedName>
        <fullName evidence="12">Outer membrane protein (Porin)</fullName>
    </submittedName>
</protein>
<keyword evidence="8" id="KW-0626">Porin</keyword>
<keyword evidence="7" id="KW-0406">Ion transport</keyword>
<evidence type="ECO:0000313" key="13">
    <source>
        <dbReference type="Proteomes" id="UP000190675"/>
    </source>
</evidence>
<organism evidence="12 13">
    <name type="scientific">Bradyrhizobium erythrophlei</name>
    <dbReference type="NCBI Taxonomy" id="1437360"/>
    <lineage>
        <taxon>Bacteria</taxon>
        <taxon>Pseudomonadati</taxon>
        <taxon>Pseudomonadota</taxon>
        <taxon>Alphaproteobacteria</taxon>
        <taxon>Hyphomicrobiales</taxon>
        <taxon>Nitrobacteraceae</taxon>
        <taxon>Bradyrhizobium</taxon>
    </lineage>
</organism>
<dbReference type="SUPFAM" id="SSF56935">
    <property type="entry name" value="Porins"/>
    <property type="match status" value="1"/>
</dbReference>
<evidence type="ECO:0000256" key="8">
    <source>
        <dbReference type="ARBA" id="ARBA00023114"/>
    </source>
</evidence>
<comment type="subunit">
    <text evidence="2">Homotrimer.</text>
</comment>
<evidence type="ECO:0000256" key="6">
    <source>
        <dbReference type="ARBA" id="ARBA00022729"/>
    </source>
</evidence>
<keyword evidence="6 11" id="KW-0732">Signal</keyword>
<dbReference type="AlphaFoldDB" id="A0A1M5L0P3"/>
<dbReference type="GO" id="GO:0006811">
    <property type="term" value="P:monoatomic ion transport"/>
    <property type="evidence" value="ECO:0007669"/>
    <property type="project" value="UniProtKB-KW"/>
</dbReference>
<evidence type="ECO:0000256" key="4">
    <source>
        <dbReference type="ARBA" id="ARBA00022452"/>
    </source>
</evidence>
<proteinExistence type="predicted"/>
<dbReference type="GO" id="GO:0015288">
    <property type="term" value="F:porin activity"/>
    <property type="evidence" value="ECO:0007669"/>
    <property type="project" value="UniProtKB-KW"/>
</dbReference>
<evidence type="ECO:0000256" key="7">
    <source>
        <dbReference type="ARBA" id="ARBA00023065"/>
    </source>
</evidence>